<dbReference type="InterPro" id="IPR016722">
    <property type="entry name" value="DNA_pol_alpha_bsu"/>
</dbReference>
<dbReference type="GO" id="GO:0003677">
    <property type="term" value="F:DNA binding"/>
    <property type="evidence" value="ECO:0007669"/>
    <property type="project" value="InterPro"/>
</dbReference>
<dbReference type="Gene3D" id="3.60.21.60">
    <property type="match status" value="1"/>
</dbReference>
<dbReference type="GO" id="GO:0005658">
    <property type="term" value="C:alpha DNA polymerase:primase complex"/>
    <property type="evidence" value="ECO:0007669"/>
    <property type="project" value="TreeGrafter"/>
</dbReference>
<evidence type="ECO:0000313" key="7">
    <source>
        <dbReference type="EMBL" id="KNC75847.1"/>
    </source>
</evidence>
<keyword evidence="4" id="KW-0235">DNA replication</keyword>
<gene>
    <name evidence="7" type="ORF">SARC_11632</name>
</gene>
<dbReference type="EMBL" id="KQ243395">
    <property type="protein sequence ID" value="KNC75847.1"/>
    <property type="molecule type" value="Genomic_DNA"/>
</dbReference>
<evidence type="ECO:0000256" key="5">
    <source>
        <dbReference type="ARBA" id="ARBA00023242"/>
    </source>
</evidence>
<evidence type="ECO:0000259" key="6">
    <source>
        <dbReference type="Pfam" id="PF04042"/>
    </source>
</evidence>
<keyword evidence="5" id="KW-0539">Nucleus</keyword>
<comment type="subcellular location">
    <subcellularLocation>
        <location evidence="1">Nucleus</location>
    </subcellularLocation>
</comment>
<dbReference type="eggNOG" id="KOG1625">
    <property type="taxonomic scope" value="Eukaryota"/>
</dbReference>
<dbReference type="PANTHER" id="PTHR23061:SF12">
    <property type="entry name" value="DNA POLYMERASE ALPHA SUBUNIT B"/>
    <property type="match status" value="1"/>
</dbReference>
<dbReference type="OrthoDB" id="336885at2759"/>
<dbReference type="InterPro" id="IPR007185">
    <property type="entry name" value="DNA_pol_a/d/e_bsu"/>
</dbReference>
<keyword evidence="8" id="KW-1185">Reference proteome</keyword>
<dbReference type="Pfam" id="PF04042">
    <property type="entry name" value="DNA_pol_E_B"/>
    <property type="match status" value="1"/>
</dbReference>
<proteinExistence type="inferred from homology"/>
<feature type="non-terminal residue" evidence="7">
    <location>
        <position position="1"/>
    </location>
</feature>
<evidence type="ECO:0000313" key="8">
    <source>
        <dbReference type="Proteomes" id="UP000054560"/>
    </source>
</evidence>
<name>A0A0L0FGD8_9EUKA</name>
<organism evidence="7 8">
    <name type="scientific">Sphaeroforma arctica JP610</name>
    <dbReference type="NCBI Taxonomy" id="667725"/>
    <lineage>
        <taxon>Eukaryota</taxon>
        <taxon>Ichthyosporea</taxon>
        <taxon>Ichthyophonida</taxon>
        <taxon>Sphaeroforma</taxon>
    </lineage>
</organism>
<dbReference type="RefSeq" id="XP_014149749.1">
    <property type="nucleotide sequence ID" value="XM_014294274.1"/>
</dbReference>
<comment type="similarity">
    <text evidence="2">Belongs to the DNA polymerase alpha subunit B family.</text>
</comment>
<feature type="domain" description="DNA polymerase alpha/delta/epsilon subunit B" evidence="6">
    <location>
        <begin position="63"/>
        <end position="129"/>
    </location>
</feature>
<dbReference type="AlphaFoldDB" id="A0A0L0FGD8"/>
<evidence type="ECO:0000256" key="2">
    <source>
        <dbReference type="ARBA" id="ARBA00007299"/>
    </source>
</evidence>
<dbReference type="GeneID" id="25912136"/>
<accession>A0A0L0FGD8</accession>
<dbReference type="STRING" id="667725.A0A0L0FGD8"/>
<evidence type="ECO:0000256" key="4">
    <source>
        <dbReference type="ARBA" id="ARBA00022705"/>
    </source>
</evidence>
<dbReference type="GO" id="GO:0006270">
    <property type="term" value="P:DNA replication initiation"/>
    <property type="evidence" value="ECO:0007669"/>
    <property type="project" value="TreeGrafter"/>
</dbReference>
<dbReference type="Proteomes" id="UP000054560">
    <property type="component" value="Unassembled WGS sequence"/>
</dbReference>
<reference evidence="7 8" key="1">
    <citation type="submission" date="2011-02" db="EMBL/GenBank/DDBJ databases">
        <title>The Genome Sequence of Sphaeroforma arctica JP610.</title>
        <authorList>
            <consortium name="The Broad Institute Genome Sequencing Platform"/>
            <person name="Russ C."/>
            <person name="Cuomo C."/>
            <person name="Young S.K."/>
            <person name="Zeng Q."/>
            <person name="Gargeya S."/>
            <person name="Alvarado L."/>
            <person name="Berlin A."/>
            <person name="Chapman S.B."/>
            <person name="Chen Z."/>
            <person name="Freedman E."/>
            <person name="Gellesch M."/>
            <person name="Goldberg J."/>
            <person name="Griggs A."/>
            <person name="Gujja S."/>
            <person name="Heilman E."/>
            <person name="Heiman D."/>
            <person name="Howarth C."/>
            <person name="Mehta T."/>
            <person name="Neiman D."/>
            <person name="Pearson M."/>
            <person name="Roberts A."/>
            <person name="Saif S."/>
            <person name="Shea T."/>
            <person name="Shenoy N."/>
            <person name="Sisk P."/>
            <person name="Stolte C."/>
            <person name="Sykes S."/>
            <person name="White J."/>
            <person name="Yandava C."/>
            <person name="Burger G."/>
            <person name="Gray M.W."/>
            <person name="Holland P.W.H."/>
            <person name="King N."/>
            <person name="Lang F.B.F."/>
            <person name="Roger A.J."/>
            <person name="Ruiz-Trillo I."/>
            <person name="Haas B."/>
            <person name="Nusbaum C."/>
            <person name="Birren B."/>
        </authorList>
    </citation>
    <scope>NUCLEOTIDE SEQUENCE [LARGE SCALE GENOMIC DNA]</scope>
    <source>
        <strain evidence="7 8">JP610</strain>
    </source>
</reference>
<evidence type="ECO:0000256" key="1">
    <source>
        <dbReference type="ARBA" id="ARBA00004123"/>
    </source>
</evidence>
<evidence type="ECO:0000256" key="3">
    <source>
        <dbReference type="ARBA" id="ARBA00018596"/>
    </source>
</evidence>
<sequence>TSPTSAAGAVHDCSPVRYTVSAYVFVPCPTHICQTPIYLPLLVYITSLSTYGGLNRLSRPFCVRSTPSSAAAGDRLGRLTNHLLEQRSFYPLYPAANGVSIDYERLEQLEMPMTPDILLIPSNMKYFAKNVSECLAINPGRLTRAKSGGTYTKFTVHAIRRNDILESETDKPIRHNVINRTRVEILKI</sequence>
<dbReference type="PANTHER" id="PTHR23061">
    <property type="entry name" value="DNA POLYMERASE 2 ALPHA 70 KDA SUBUNIT"/>
    <property type="match status" value="1"/>
</dbReference>
<protein>
    <recommendedName>
        <fullName evidence="3">DNA polymerase alpha subunit B</fullName>
    </recommendedName>
</protein>